<organism evidence="1 2">
    <name type="scientific">Gigaspora margarita</name>
    <dbReference type="NCBI Taxonomy" id="4874"/>
    <lineage>
        <taxon>Eukaryota</taxon>
        <taxon>Fungi</taxon>
        <taxon>Fungi incertae sedis</taxon>
        <taxon>Mucoromycota</taxon>
        <taxon>Glomeromycotina</taxon>
        <taxon>Glomeromycetes</taxon>
        <taxon>Diversisporales</taxon>
        <taxon>Gigasporaceae</taxon>
        <taxon>Gigaspora</taxon>
    </lineage>
</organism>
<dbReference type="EMBL" id="CAJVQB010005277">
    <property type="protein sequence ID" value="CAG8657592.1"/>
    <property type="molecule type" value="Genomic_DNA"/>
</dbReference>
<gene>
    <name evidence="1" type="ORF">GMARGA_LOCUS9702</name>
</gene>
<sequence length="50" mass="5509">MCPDNQLERLHPPRCALPATRGLSICHVIVPGPEHILALEPTQAFELIPN</sequence>
<protein>
    <submittedName>
        <fullName evidence="1">23661_t:CDS:1</fullName>
    </submittedName>
</protein>
<evidence type="ECO:0000313" key="2">
    <source>
        <dbReference type="Proteomes" id="UP000789901"/>
    </source>
</evidence>
<reference evidence="1 2" key="1">
    <citation type="submission" date="2021-06" db="EMBL/GenBank/DDBJ databases">
        <authorList>
            <person name="Kallberg Y."/>
            <person name="Tangrot J."/>
            <person name="Rosling A."/>
        </authorList>
    </citation>
    <scope>NUCLEOTIDE SEQUENCE [LARGE SCALE GENOMIC DNA]</scope>
    <source>
        <strain evidence="1 2">120-4 pot B 10/14</strain>
    </source>
</reference>
<keyword evidence="2" id="KW-1185">Reference proteome</keyword>
<name>A0ABN7USH5_GIGMA</name>
<proteinExistence type="predicted"/>
<feature type="non-terminal residue" evidence="1">
    <location>
        <position position="50"/>
    </location>
</feature>
<evidence type="ECO:0000313" key="1">
    <source>
        <dbReference type="EMBL" id="CAG8657592.1"/>
    </source>
</evidence>
<dbReference type="Proteomes" id="UP000789901">
    <property type="component" value="Unassembled WGS sequence"/>
</dbReference>
<comment type="caution">
    <text evidence="1">The sequence shown here is derived from an EMBL/GenBank/DDBJ whole genome shotgun (WGS) entry which is preliminary data.</text>
</comment>
<accession>A0ABN7USH5</accession>